<dbReference type="InterPro" id="IPR000626">
    <property type="entry name" value="Ubiquitin-like_dom"/>
</dbReference>
<evidence type="ECO:0000256" key="6">
    <source>
        <dbReference type="ARBA" id="ARBA00022737"/>
    </source>
</evidence>
<sequence>LLPLTVDLYKALDYITVKLQSFTLYSFPLSPLRSFARTFVLPDDVNFDFIRSWFNNNDRLTIEAKKKRRPTNRAILIEVDPSMQIFIKTFSGKTITLDIGAFDAVETLRAVIQEREGIPRENLRSSHLGRKTTRRRPHSR</sequence>
<feature type="domain" description="Ubiquitin-like" evidence="9">
    <location>
        <begin position="83"/>
        <end position="130"/>
    </location>
</feature>
<accession>A0AAN4ZNC6</accession>
<evidence type="ECO:0000259" key="9">
    <source>
        <dbReference type="PROSITE" id="PS50053"/>
    </source>
</evidence>
<dbReference type="InterPro" id="IPR029071">
    <property type="entry name" value="Ubiquitin-like_domsf"/>
</dbReference>
<feature type="non-terminal residue" evidence="10">
    <location>
        <position position="1"/>
    </location>
</feature>
<gene>
    <name evidence="10" type="ORF">PMAYCL1PPCAC_10365</name>
</gene>
<evidence type="ECO:0000256" key="8">
    <source>
        <dbReference type="ARBA" id="ARBA00023242"/>
    </source>
</evidence>
<evidence type="ECO:0000256" key="1">
    <source>
        <dbReference type="ARBA" id="ARBA00004123"/>
    </source>
</evidence>
<dbReference type="PROSITE" id="PS50053">
    <property type="entry name" value="UBIQUITIN_2"/>
    <property type="match status" value="1"/>
</dbReference>
<dbReference type="GO" id="GO:0005634">
    <property type="term" value="C:nucleus"/>
    <property type="evidence" value="ECO:0007669"/>
    <property type="project" value="UniProtKB-SubCell"/>
</dbReference>
<keyword evidence="11" id="KW-1185">Reference proteome</keyword>
<comment type="caution">
    <text evidence="10">The sequence shown here is derived from an EMBL/GenBank/DDBJ whole genome shotgun (WGS) entry which is preliminary data.</text>
</comment>
<dbReference type="InterPro" id="IPR002068">
    <property type="entry name" value="A-crystallin/Hsp20_dom"/>
</dbReference>
<evidence type="ECO:0000256" key="4">
    <source>
        <dbReference type="ARBA" id="ARBA00022490"/>
    </source>
</evidence>
<name>A0AAN4ZNC6_9BILA</name>
<organism evidence="10 11">
    <name type="scientific">Pristionchus mayeri</name>
    <dbReference type="NCBI Taxonomy" id="1317129"/>
    <lineage>
        <taxon>Eukaryota</taxon>
        <taxon>Metazoa</taxon>
        <taxon>Ecdysozoa</taxon>
        <taxon>Nematoda</taxon>
        <taxon>Chromadorea</taxon>
        <taxon>Rhabditida</taxon>
        <taxon>Rhabditina</taxon>
        <taxon>Diplogasteromorpha</taxon>
        <taxon>Diplogasteroidea</taxon>
        <taxon>Neodiplogasteridae</taxon>
        <taxon>Pristionchus</taxon>
    </lineage>
</organism>
<proteinExistence type="inferred from homology"/>
<evidence type="ECO:0000313" key="10">
    <source>
        <dbReference type="EMBL" id="GMR40170.1"/>
    </source>
</evidence>
<evidence type="ECO:0000256" key="5">
    <source>
        <dbReference type="ARBA" id="ARBA00022499"/>
    </source>
</evidence>
<keyword evidence="5" id="KW-1017">Isopeptide bond</keyword>
<dbReference type="Pfam" id="PF00240">
    <property type="entry name" value="ubiquitin"/>
    <property type="match status" value="1"/>
</dbReference>
<keyword evidence="4" id="KW-0963">Cytoplasm</keyword>
<reference evidence="11" key="1">
    <citation type="submission" date="2022-10" db="EMBL/GenBank/DDBJ databases">
        <title>Genome assembly of Pristionchus species.</title>
        <authorList>
            <person name="Yoshida K."/>
            <person name="Sommer R.J."/>
        </authorList>
    </citation>
    <scope>NUCLEOTIDE SEQUENCE [LARGE SCALE GENOMIC DNA]</scope>
    <source>
        <strain evidence="11">RS5460</strain>
    </source>
</reference>
<protein>
    <recommendedName>
        <fullName evidence="9">Ubiquitin-like domain-containing protein</fullName>
    </recommendedName>
</protein>
<keyword evidence="8" id="KW-0539">Nucleus</keyword>
<evidence type="ECO:0000256" key="2">
    <source>
        <dbReference type="ARBA" id="ARBA00004496"/>
    </source>
</evidence>
<dbReference type="SUPFAM" id="SSF54236">
    <property type="entry name" value="Ubiquitin-like"/>
    <property type="match status" value="1"/>
</dbReference>
<evidence type="ECO:0000313" key="11">
    <source>
        <dbReference type="Proteomes" id="UP001328107"/>
    </source>
</evidence>
<evidence type="ECO:0000256" key="7">
    <source>
        <dbReference type="ARBA" id="ARBA00022843"/>
    </source>
</evidence>
<keyword evidence="7" id="KW-0832">Ubl conjugation</keyword>
<comment type="similarity">
    <text evidence="3">Belongs to the ubiquitin family.</text>
</comment>
<dbReference type="Gene3D" id="3.10.20.90">
    <property type="entry name" value="Phosphatidylinositol 3-kinase Catalytic Subunit, Chain A, domain 1"/>
    <property type="match status" value="1"/>
</dbReference>
<dbReference type="GO" id="GO:0005737">
    <property type="term" value="C:cytoplasm"/>
    <property type="evidence" value="ECO:0007669"/>
    <property type="project" value="UniProtKB-SubCell"/>
</dbReference>
<evidence type="ECO:0000256" key="3">
    <source>
        <dbReference type="ARBA" id="ARBA00008430"/>
    </source>
</evidence>
<dbReference type="Proteomes" id="UP001328107">
    <property type="component" value="Unassembled WGS sequence"/>
</dbReference>
<dbReference type="FunFam" id="3.10.20.90:FF:000469">
    <property type="entry name" value="Polyubiquitin-C"/>
    <property type="match status" value="1"/>
</dbReference>
<dbReference type="Pfam" id="PF00011">
    <property type="entry name" value="HSP20"/>
    <property type="match status" value="1"/>
</dbReference>
<dbReference type="Gene3D" id="2.60.40.790">
    <property type="match status" value="1"/>
</dbReference>
<dbReference type="EMBL" id="BTRK01000003">
    <property type="protein sequence ID" value="GMR40170.1"/>
    <property type="molecule type" value="Genomic_DNA"/>
</dbReference>
<dbReference type="AlphaFoldDB" id="A0AAN4ZNC6"/>
<keyword evidence="6" id="KW-0677">Repeat</keyword>
<dbReference type="InterPro" id="IPR008978">
    <property type="entry name" value="HSP20-like_chaperone"/>
</dbReference>
<comment type="subcellular location">
    <subcellularLocation>
        <location evidence="2">Cytoplasm</location>
    </subcellularLocation>
    <subcellularLocation>
        <location evidence="1">Nucleus</location>
    </subcellularLocation>
</comment>